<keyword evidence="5" id="KW-1185">Reference proteome</keyword>
<evidence type="ECO:0000313" key="5">
    <source>
        <dbReference type="Proteomes" id="UP000035681"/>
    </source>
</evidence>
<dbReference type="STRING" id="6248.A0A0K0DV58"/>
<evidence type="ECO:0000259" key="4">
    <source>
        <dbReference type="Pfam" id="PF07967"/>
    </source>
</evidence>
<comment type="subcellular location">
    <subcellularLocation>
        <location evidence="1">Nucleus</location>
    </subcellularLocation>
</comment>
<protein>
    <submittedName>
        <fullName evidence="6 7">C3HC-type domain-containing protein</fullName>
    </submittedName>
</protein>
<sequence length="299" mass="35602">MNEHACQPSEDYIKETPHNKEIALNTSAKFIESIKLAQNSVDHIDDYILYGTNSFTDSYKKDLEDLKKRLKTYTPKSWKISSLKITPLKCALLGWISISFDYIQCEQCKKCISLKYINGERKNGLTYNGNIQIIKKELKSLHKTFCRNRLLFNYNQLEKCYNMLTQYDIKECEKTFNKCNNITWEIVNENLRKDDLVSIYLSQNGYYYEKPYVKCTKCFYEINECRKNFINPKIHHKSWCPLMLFNNIINCQQEGEKNPILTINRLETIVKQLKEDTQKAIEEKNTTKQRERFYNKIFD</sequence>
<keyword evidence="2" id="KW-0539">Nucleus</keyword>
<dbReference type="GO" id="GO:0005634">
    <property type="term" value="C:nucleus"/>
    <property type="evidence" value="ECO:0007669"/>
    <property type="project" value="UniProtKB-SubCell"/>
</dbReference>
<feature type="domain" description="C3HC-type" evidence="4">
    <location>
        <begin position="62"/>
        <end position="149"/>
    </location>
</feature>
<proteinExistence type="predicted"/>
<organism evidence="6">
    <name type="scientific">Strongyloides stercoralis</name>
    <name type="common">Threadworm</name>
    <dbReference type="NCBI Taxonomy" id="6248"/>
    <lineage>
        <taxon>Eukaryota</taxon>
        <taxon>Metazoa</taxon>
        <taxon>Ecdysozoa</taxon>
        <taxon>Nematoda</taxon>
        <taxon>Chromadorea</taxon>
        <taxon>Rhabditida</taxon>
        <taxon>Tylenchina</taxon>
        <taxon>Panagrolaimomorpha</taxon>
        <taxon>Strongyloidoidea</taxon>
        <taxon>Strongyloididae</taxon>
        <taxon>Strongyloides</taxon>
    </lineage>
</organism>
<evidence type="ECO:0000256" key="3">
    <source>
        <dbReference type="SAM" id="Coils"/>
    </source>
</evidence>
<name>A0A0K0DV58_STRER</name>
<keyword evidence="3" id="KW-0175">Coiled coil</keyword>
<dbReference type="GO" id="GO:0008270">
    <property type="term" value="F:zinc ion binding"/>
    <property type="evidence" value="ECO:0007669"/>
    <property type="project" value="InterPro"/>
</dbReference>
<feature type="coiled-coil region" evidence="3">
    <location>
        <begin position="263"/>
        <end position="290"/>
    </location>
</feature>
<reference evidence="6" key="1">
    <citation type="submission" date="2015-08" db="UniProtKB">
        <authorList>
            <consortium name="WormBaseParasite"/>
        </authorList>
    </citation>
    <scope>IDENTIFICATION</scope>
</reference>
<evidence type="ECO:0000313" key="6">
    <source>
        <dbReference type="WBParaSite" id="SSTP_0000112600.1"/>
    </source>
</evidence>
<dbReference type="WBParaSite" id="SSTP_0000112600.1">
    <property type="protein sequence ID" value="SSTP_0000112600.1"/>
    <property type="gene ID" value="SSTP_0000112600"/>
</dbReference>
<evidence type="ECO:0000313" key="7">
    <source>
        <dbReference type="WBParaSite" id="TCONS_00005969.p1"/>
    </source>
</evidence>
<dbReference type="PANTHER" id="PTHR15835:SF6">
    <property type="entry name" value="ZINC FINGER C3HC-TYPE PROTEIN 1"/>
    <property type="match status" value="1"/>
</dbReference>
<dbReference type="PANTHER" id="PTHR15835">
    <property type="entry name" value="NUCLEAR-INTERACTING PARTNER OF ALK"/>
    <property type="match status" value="1"/>
</dbReference>
<dbReference type="AlphaFoldDB" id="A0A0K0DV58"/>
<dbReference type="Pfam" id="PF07967">
    <property type="entry name" value="zf-C3HC"/>
    <property type="match status" value="1"/>
</dbReference>
<evidence type="ECO:0000256" key="1">
    <source>
        <dbReference type="ARBA" id="ARBA00004123"/>
    </source>
</evidence>
<dbReference type="WBParaSite" id="TCONS_00005969.p1">
    <property type="protein sequence ID" value="TCONS_00005969.p1"/>
    <property type="gene ID" value="XLOC_004174"/>
</dbReference>
<accession>A0A0K0DV58</accession>
<dbReference type="InterPro" id="IPR012935">
    <property type="entry name" value="NuBaID_N"/>
</dbReference>
<dbReference type="Proteomes" id="UP000035681">
    <property type="component" value="Unplaced"/>
</dbReference>
<evidence type="ECO:0000256" key="2">
    <source>
        <dbReference type="ARBA" id="ARBA00023242"/>
    </source>
</evidence>